<evidence type="ECO:0000313" key="1">
    <source>
        <dbReference type="EMBL" id="OGZ69402.1"/>
    </source>
</evidence>
<dbReference type="Pfam" id="PF13483">
    <property type="entry name" value="Lactamase_B_3"/>
    <property type="match status" value="1"/>
</dbReference>
<dbReference type="Proteomes" id="UP000179214">
    <property type="component" value="Unassembled WGS sequence"/>
</dbReference>
<dbReference type="Gene3D" id="3.60.15.10">
    <property type="entry name" value="Ribonuclease Z/Hydroxyacylglutathione hydrolase-like"/>
    <property type="match status" value="1"/>
</dbReference>
<dbReference type="PANTHER" id="PTHR39189">
    <property type="entry name" value="UPF0173 METAL-DEPENDENT HYDROLASE YTKL"/>
    <property type="match status" value="1"/>
</dbReference>
<dbReference type="InterPro" id="IPR036866">
    <property type="entry name" value="RibonucZ/Hydroxyglut_hydro"/>
</dbReference>
<dbReference type="SUPFAM" id="SSF56281">
    <property type="entry name" value="Metallo-hydrolase/oxidoreductase"/>
    <property type="match status" value="1"/>
</dbReference>
<proteinExistence type="predicted"/>
<dbReference type="AlphaFoldDB" id="A0A1G2I3J8"/>
<name>A0A1G2I3J8_9BACT</name>
<sequence>MAKLTWAGQSCFQISVSNGKDHSANVVIDPFGDIGLKMPNFEADILLVSHGHDDHNNIKAIKGEAFLVDGPGEYEIKGVFVQGISSFHDNKEGKERGVNTIYTIEAEDMRFCHLGDLGQKELTDEQLESIGHVDILMIPVGGEYTISASEAAKVIGQIEPKIVIPMHYELPKLKVALDGVDKFLKVMGKNAVVAQDKLTIKASALPKESEMEIVVLQP</sequence>
<gene>
    <name evidence="1" type="ORF">A3F47_02115</name>
</gene>
<organism evidence="1 2">
    <name type="scientific">Candidatus Staskawiczbacteria bacterium RIFCSPHIGHO2_12_FULL_38_11</name>
    <dbReference type="NCBI Taxonomy" id="1802209"/>
    <lineage>
        <taxon>Bacteria</taxon>
        <taxon>Candidatus Staskawicziibacteriota</taxon>
    </lineage>
</organism>
<evidence type="ECO:0008006" key="3">
    <source>
        <dbReference type="Google" id="ProtNLM"/>
    </source>
</evidence>
<evidence type="ECO:0000313" key="2">
    <source>
        <dbReference type="Proteomes" id="UP000179214"/>
    </source>
</evidence>
<reference evidence="1 2" key="1">
    <citation type="journal article" date="2016" name="Nat. Commun.">
        <title>Thousands of microbial genomes shed light on interconnected biogeochemical processes in an aquifer system.</title>
        <authorList>
            <person name="Anantharaman K."/>
            <person name="Brown C.T."/>
            <person name="Hug L.A."/>
            <person name="Sharon I."/>
            <person name="Castelle C.J."/>
            <person name="Probst A.J."/>
            <person name="Thomas B.C."/>
            <person name="Singh A."/>
            <person name="Wilkins M.J."/>
            <person name="Karaoz U."/>
            <person name="Brodie E.L."/>
            <person name="Williams K.H."/>
            <person name="Hubbard S.S."/>
            <person name="Banfield J.F."/>
        </authorList>
    </citation>
    <scope>NUCLEOTIDE SEQUENCE [LARGE SCALE GENOMIC DNA]</scope>
</reference>
<dbReference type="EMBL" id="MHOV01000035">
    <property type="protein sequence ID" value="OGZ69402.1"/>
    <property type="molecule type" value="Genomic_DNA"/>
</dbReference>
<comment type="caution">
    <text evidence="1">The sequence shown here is derived from an EMBL/GenBank/DDBJ whole genome shotgun (WGS) entry which is preliminary data.</text>
</comment>
<protein>
    <recommendedName>
        <fullName evidence="3">MBL fold metallo-hydrolase</fullName>
    </recommendedName>
</protein>
<dbReference type="PANTHER" id="PTHR39189:SF1">
    <property type="entry name" value="UPF0173 METAL-DEPENDENT HYDROLASE YTKL"/>
    <property type="match status" value="1"/>
</dbReference>
<accession>A0A1G2I3J8</accession>